<dbReference type="InterPro" id="IPR000160">
    <property type="entry name" value="GGDEF_dom"/>
</dbReference>
<dbReference type="PROSITE" id="PS50113">
    <property type="entry name" value="PAC"/>
    <property type="match status" value="3"/>
</dbReference>
<dbReference type="AlphaFoldDB" id="A0A975ALP2"/>
<dbReference type="CDD" id="cd00130">
    <property type="entry name" value="PAS"/>
    <property type="match status" value="3"/>
</dbReference>
<dbReference type="PROSITE" id="PS50883">
    <property type="entry name" value="EAL"/>
    <property type="match status" value="1"/>
</dbReference>
<feature type="domain" description="PAS" evidence="8">
    <location>
        <begin position="454"/>
        <end position="499"/>
    </location>
</feature>
<evidence type="ECO:0000256" key="6">
    <source>
        <dbReference type="ARBA" id="ARBA00023136"/>
    </source>
</evidence>
<dbReference type="PANTHER" id="PTHR44757:SF2">
    <property type="entry name" value="BIOFILM ARCHITECTURE MAINTENANCE PROTEIN MBAA"/>
    <property type="match status" value="1"/>
</dbReference>
<feature type="domain" description="PAS" evidence="8">
    <location>
        <begin position="328"/>
        <end position="400"/>
    </location>
</feature>
<dbReference type="CDD" id="cd01948">
    <property type="entry name" value="EAL"/>
    <property type="match status" value="1"/>
</dbReference>
<dbReference type="NCBIfam" id="TIGR00254">
    <property type="entry name" value="GGDEF"/>
    <property type="match status" value="1"/>
</dbReference>
<dbReference type="InterPro" id="IPR035965">
    <property type="entry name" value="PAS-like_dom_sf"/>
</dbReference>
<dbReference type="Pfam" id="PF13426">
    <property type="entry name" value="PAS_9"/>
    <property type="match status" value="1"/>
</dbReference>
<dbReference type="FunFam" id="3.30.70.270:FF:000001">
    <property type="entry name" value="Diguanylate cyclase domain protein"/>
    <property type="match status" value="1"/>
</dbReference>
<gene>
    <name evidence="12" type="ORF">JYB88_04930</name>
</gene>
<dbReference type="Gene3D" id="3.20.20.450">
    <property type="entry name" value="EAL domain"/>
    <property type="match status" value="1"/>
</dbReference>
<dbReference type="InterPro" id="IPR052155">
    <property type="entry name" value="Biofilm_reg_signaling"/>
</dbReference>
<keyword evidence="3" id="KW-1003">Cell membrane</keyword>
<feature type="domain" description="PAC" evidence="9">
    <location>
        <begin position="527"/>
        <end position="579"/>
    </location>
</feature>
<dbReference type="PROSITE" id="PS50112">
    <property type="entry name" value="PAS"/>
    <property type="match status" value="2"/>
</dbReference>
<dbReference type="SMART" id="SM00086">
    <property type="entry name" value="PAC"/>
    <property type="match status" value="3"/>
</dbReference>
<dbReference type="PROSITE" id="PS50887">
    <property type="entry name" value="GGDEF"/>
    <property type="match status" value="1"/>
</dbReference>
<dbReference type="InterPro" id="IPR029787">
    <property type="entry name" value="Nucleotide_cyclase"/>
</dbReference>
<evidence type="ECO:0000259" key="11">
    <source>
        <dbReference type="PROSITE" id="PS50887"/>
    </source>
</evidence>
<feature type="transmembrane region" description="Helical" evidence="7">
    <location>
        <begin position="102"/>
        <end position="121"/>
    </location>
</feature>
<dbReference type="Pfam" id="PF08447">
    <property type="entry name" value="PAS_3"/>
    <property type="match status" value="2"/>
</dbReference>
<dbReference type="CDD" id="cd01949">
    <property type="entry name" value="GGDEF"/>
    <property type="match status" value="1"/>
</dbReference>
<sequence>MEQGIFFPLIQNAALLLALVFVYDAIPRRHKRKYFLLWRLGIGVIVGAIGMTIMSTPWVFAPGIIFDTRSVLLAVSGLFFGGLPTTVAVIMTAAYRYAIGGPAVWIGIAVIISSGAVGALWRSRRKSMLASMGWGELYGIGFLVHLIMLSWMLFLPWETAKGVLTQITLPVLTIYPLATMMVGRLLSRRIEIERDDKMRLQDDFLFRSQFDAGNIGIAIGTVDKCWIKVNSRLCQMFKYSEKELLRLGWDQLSHPDDLYTDTQQFERLLLGEIDQYELKKRFFAKDGTLVYTLMSVSCKRSGGRVQLVIAGFLDITEQTLAEQSVSASREQLQLVLDSGELGFWDWDIPRDDVIRNERCAQMLGVSHNELMENHRIWVNAIHPDDRVEMLRAMELHLQGRTASYSIDYRLKTADGTERWIRDRGRVVASDGQGKPLRMCGIHVDITQSRKQQESLELAASVYNSSSEAMSVLDAKGHIITINAAFSRITGYNESEVQGQHVSLFNCDTNGENFYREMNQQLREKGHWQGEMWQKRKNGDEYLIWLTVNTIFDRQHRPHRRVALFSDITEMKQQEQLIWQQANYDPLTGLPNRRMLLDYLGREIIACERRKRHFALLFLDLDFFKEINDTLGHDMGDQLLVECSRRLQLCVRDSDVVARLGGDEFTVILRDIADQSGVERVAAQILKALAEPYQLGEHTSYISASIGITLYPEDADSREALLKHADQAMYAAKAQGRNRFNFFTPSMQEYAHFRMHLIQDLRLALERQEFSLFFQPIVELKSGDIHKAEVLLRWQHETRGYVSPADFIPVAEETGLILEIGAWVLEQAARQSKEWQQKHERIVQLSINKSPIQFRDEGEYFSRWMSLLKELQLGPGGICVEITEGLLLDAATGVSDKLLAYRDAGIQVALDDFGTGYSSLAYLKKFDIDYLKIDQSFIRNLVDDSSDHSLCEAIIVMAHKLGMKVIAEGVESEDQRELLRAMGCDYAQGYLFSRPMSAAEFEQEFLLDAKANA</sequence>
<dbReference type="PANTHER" id="PTHR44757">
    <property type="entry name" value="DIGUANYLATE CYCLASE DGCP"/>
    <property type="match status" value="1"/>
</dbReference>
<dbReference type="Pfam" id="PF00990">
    <property type="entry name" value="GGDEF"/>
    <property type="match status" value="1"/>
</dbReference>
<evidence type="ECO:0000313" key="12">
    <source>
        <dbReference type="EMBL" id="QSX30991.1"/>
    </source>
</evidence>
<dbReference type="GO" id="GO:0071555">
    <property type="term" value="P:cell wall organization"/>
    <property type="evidence" value="ECO:0007669"/>
    <property type="project" value="InterPro"/>
</dbReference>
<evidence type="ECO:0000256" key="5">
    <source>
        <dbReference type="ARBA" id="ARBA00022989"/>
    </source>
</evidence>
<dbReference type="InterPro" id="IPR000014">
    <property type="entry name" value="PAS"/>
</dbReference>
<keyword evidence="13" id="KW-1185">Reference proteome</keyword>
<evidence type="ECO:0000259" key="10">
    <source>
        <dbReference type="PROSITE" id="PS50883"/>
    </source>
</evidence>
<dbReference type="RefSeq" id="WP_207325677.1">
    <property type="nucleotide sequence ID" value="NZ_CP071504.1"/>
</dbReference>
<dbReference type="InterPro" id="IPR011620">
    <property type="entry name" value="Sig_transdc_His_kinase_LytS_TM"/>
</dbReference>
<dbReference type="SMART" id="SM00091">
    <property type="entry name" value="PAS"/>
    <property type="match status" value="3"/>
</dbReference>
<dbReference type="GO" id="GO:0000155">
    <property type="term" value="F:phosphorelay sensor kinase activity"/>
    <property type="evidence" value="ECO:0007669"/>
    <property type="project" value="InterPro"/>
</dbReference>
<dbReference type="InterPro" id="IPR035919">
    <property type="entry name" value="EAL_sf"/>
</dbReference>
<dbReference type="SUPFAM" id="SSF55785">
    <property type="entry name" value="PYP-like sensor domain (PAS domain)"/>
    <property type="match status" value="3"/>
</dbReference>
<feature type="domain" description="PAC" evidence="9">
    <location>
        <begin position="276"/>
        <end position="327"/>
    </location>
</feature>
<evidence type="ECO:0000256" key="2">
    <source>
        <dbReference type="ARBA" id="ARBA00004651"/>
    </source>
</evidence>
<dbReference type="InterPro" id="IPR001633">
    <property type="entry name" value="EAL_dom"/>
</dbReference>
<feature type="transmembrane region" description="Helical" evidence="7">
    <location>
        <begin position="72"/>
        <end position="95"/>
    </location>
</feature>
<dbReference type="SMART" id="SM00267">
    <property type="entry name" value="GGDEF"/>
    <property type="match status" value="1"/>
</dbReference>
<comment type="subcellular location">
    <subcellularLocation>
        <location evidence="2">Cell membrane</location>
        <topology evidence="2">Multi-pass membrane protein</topology>
    </subcellularLocation>
</comment>
<dbReference type="SMART" id="SM00052">
    <property type="entry name" value="EAL"/>
    <property type="match status" value="1"/>
</dbReference>
<feature type="transmembrane region" description="Helical" evidence="7">
    <location>
        <begin position="6"/>
        <end position="26"/>
    </location>
</feature>
<dbReference type="SUPFAM" id="SSF55073">
    <property type="entry name" value="Nucleotide cyclase"/>
    <property type="match status" value="1"/>
</dbReference>
<feature type="transmembrane region" description="Helical" evidence="7">
    <location>
        <begin position="167"/>
        <end position="186"/>
    </location>
</feature>
<keyword evidence="6 7" id="KW-0472">Membrane</keyword>
<feature type="domain" description="GGDEF" evidence="11">
    <location>
        <begin position="611"/>
        <end position="744"/>
    </location>
</feature>
<evidence type="ECO:0000259" key="8">
    <source>
        <dbReference type="PROSITE" id="PS50112"/>
    </source>
</evidence>
<evidence type="ECO:0000256" key="1">
    <source>
        <dbReference type="ARBA" id="ARBA00001946"/>
    </source>
</evidence>
<feature type="domain" description="PAC" evidence="9">
    <location>
        <begin position="404"/>
        <end position="457"/>
    </location>
</feature>
<dbReference type="InterPro" id="IPR043128">
    <property type="entry name" value="Rev_trsase/Diguanyl_cyclase"/>
</dbReference>
<dbReference type="Gene3D" id="3.30.70.270">
    <property type="match status" value="1"/>
</dbReference>
<dbReference type="KEGG" id="scyp:JYB88_04930"/>
<reference evidence="12 13" key="1">
    <citation type="submission" date="2021-03" db="EMBL/GenBank/DDBJ databases">
        <title>Novel species identification of genus Shewanella.</title>
        <authorList>
            <person name="Liu G."/>
            <person name="Zhang Q."/>
        </authorList>
    </citation>
    <scope>NUCLEOTIDE SEQUENCE [LARGE SCALE GENOMIC DNA]</scope>
    <source>
        <strain evidence="12 13">FJAT-53726</strain>
    </source>
</reference>
<dbReference type="InterPro" id="IPR000700">
    <property type="entry name" value="PAS-assoc_C"/>
</dbReference>
<evidence type="ECO:0000256" key="3">
    <source>
        <dbReference type="ARBA" id="ARBA00022475"/>
    </source>
</evidence>
<dbReference type="Proteomes" id="UP000663281">
    <property type="component" value="Chromosome"/>
</dbReference>
<keyword evidence="5 7" id="KW-1133">Transmembrane helix</keyword>
<evidence type="ECO:0000313" key="13">
    <source>
        <dbReference type="Proteomes" id="UP000663281"/>
    </source>
</evidence>
<accession>A0A975ALP2</accession>
<feature type="transmembrane region" description="Helical" evidence="7">
    <location>
        <begin position="38"/>
        <end position="60"/>
    </location>
</feature>
<proteinExistence type="predicted"/>
<dbReference type="Pfam" id="PF07694">
    <property type="entry name" value="5TM-5TMR_LYT"/>
    <property type="match status" value="1"/>
</dbReference>
<dbReference type="EMBL" id="CP071504">
    <property type="protein sequence ID" value="QSX30991.1"/>
    <property type="molecule type" value="Genomic_DNA"/>
</dbReference>
<organism evidence="12 13">
    <name type="scientific">Shewanella cyperi</name>
    <dbReference type="NCBI Taxonomy" id="2814292"/>
    <lineage>
        <taxon>Bacteria</taxon>
        <taxon>Pseudomonadati</taxon>
        <taxon>Pseudomonadota</taxon>
        <taxon>Gammaproteobacteria</taxon>
        <taxon>Alteromonadales</taxon>
        <taxon>Shewanellaceae</taxon>
        <taxon>Shewanella</taxon>
    </lineage>
</organism>
<feature type="transmembrane region" description="Helical" evidence="7">
    <location>
        <begin position="137"/>
        <end position="155"/>
    </location>
</feature>
<name>A0A975ALP2_9GAMM</name>
<dbReference type="Pfam" id="PF00563">
    <property type="entry name" value="EAL"/>
    <property type="match status" value="1"/>
</dbReference>
<feature type="domain" description="EAL" evidence="10">
    <location>
        <begin position="753"/>
        <end position="1008"/>
    </location>
</feature>
<keyword evidence="4 7" id="KW-0812">Transmembrane</keyword>
<evidence type="ECO:0000256" key="7">
    <source>
        <dbReference type="SAM" id="Phobius"/>
    </source>
</evidence>
<comment type="cofactor">
    <cofactor evidence="1">
        <name>Mg(2+)</name>
        <dbReference type="ChEBI" id="CHEBI:18420"/>
    </cofactor>
</comment>
<dbReference type="InterPro" id="IPR013655">
    <property type="entry name" value="PAS_fold_3"/>
</dbReference>
<evidence type="ECO:0000259" key="9">
    <source>
        <dbReference type="PROSITE" id="PS50113"/>
    </source>
</evidence>
<dbReference type="GO" id="GO:0005886">
    <property type="term" value="C:plasma membrane"/>
    <property type="evidence" value="ECO:0007669"/>
    <property type="project" value="UniProtKB-SubCell"/>
</dbReference>
<dbReference type="SUPFAM" id="SSF141868">
    <property type="entry name" value="EAL domain-like"/>
    <property type="match status" value="1"/>
</dbReference>
<dbReference type="Gene3D" id="3.30.450.20">
    <property type="entry name" value="PAS domain"/>
    <property type="match status" value="3"/>
</dbReference>
<dbReference type="NCBIfam" id="TIGR00229">
    <property type="entry name" value="sensory_box"/>
    <property type="match status" value="3"/>
</dbReference>
<dbReference type="InterPro" id="IPR001610">
    <property type="entry name" value="PAC"/>
</dbReference>
<evidence type="ECO:0000256" key="4">
    <source>
        <dbReference type="ARBA" id="ARBA00022692"/>
    </source>
</evidence>
<protein>
    <submittedName>
        <fullName evidence="12">EAL domain-containing protein</fullName>
    </submittedName>
</protein>